<name>A0ACC3DE23_9PEZI</name>
<accession>A0ACC3DE23</accession>
<reference evidence="1" key="1">
    <citation type="submission" date="2024-09" db="EMBL/GenBank/DDBJ databases">
        <title>Black Yeasts Isolated from many extreme environments.</title>
        <authorList>
            <person name="Coleine C."/>
            <person name="Stajich J.E."/>
            <person name="Selbmann L."/>
        </authorList>
    </citation>
    <scope>NUCLEOTIDE SEQUENCE</scope>
    <source>
        <strain evidence="1">CCFEE 5737</strain>
    </source>
</reference>
<dbReference type="Proteomes" id="UP001186974">
    <property type="component" value="Unassembled WGS sequence"/>
</dbReference>
<evidence type="ECO:0000313" key="1">
    <source>
        <dbReference type="EMBL" id="KAK3065727.1"/>
    </source>
</evidence>
<evidence type="ECO:0000313" key="2">
    <source>
        <dbReference type="Proteomes" id="UP001186974"/>
    </source>
</evidence>
<gene>
    <name evidence="1" type="ORF">LTS18_002463</name>
</gene>
<proteinExistence type="predicted"/>
<organism evidence="1 2">
    <name type="scientific">Coniosporium uncinatum</name>
    <dbReference type="NCBI Taxonomy" id="93489"/>
    <lineage>
        <taxon>Eukaryota</taxon>
        <taxon>Fungi</taxon>
        <taxon>Dikarya</taxon>
        <taxon>Ascomycota</taxon>
        <taxon>Pezizomycotina</taxon>
        <taxon>Dothideomycetes</taxon>
        <taxon>Dothideomycetes incertae sedis</taxon>
        <taxon>Coniosporium</taxon>
    </lineage>
</organism>
<dbReference type="EMBL" id="JAWDJW010006247">
    <property type="protein sequence ID" value="KAK3065727.1"/>
    <property type="molecule type" value="Genomic_DNA"/>
</dbReference>
<feature type="non-terminal residue" evidence="1">
    <location>
        <position position="235"/>
    </location>
</feature>
<comment type="caution">
    <text evidence="1">The sequence shown here is derived from an EMBL/GenBank/DDBJ whole genome shotgun (WGS) entry which is preliminary data.</text>
</comment>
<sequence>MKTLIFATLFISLVAAAPHRSTPFSGPPIAHSIGPQASTHKSGGDDYIVIFNDGDVQPHIADVLTALDLSTDHQDVRKLYNSTNLRGFSASMKSHCIDILNARDDIAVVEKAQTITTYVTARSDSPWGLQRISSTASPSGSPDQLTFTYSFDNAGLGAGADIYIVDTGTNTAHVAFEGRAKSVFRYPGTDDTDGDGHGTHTAGTAAAAVFGVASSANILAVKVLDENGSGQTPDV</sequence>
<keyword evidence="2" id="KW-1185">Reference proteome</keyword>
<protein>
    <submittedName>
        <fullName evidence="1">Uncharacterized protein</fullName>
    </submittedName>
</protein>